<feature type="transmembrane region" description="Helical" evidence="2">
    <location>
        <begin position="20"/>
        <end position="44"/>
    </location>
</feature>
<reference evidence="3" key="2">
    <citation type="submission" date="2022-01" db="EMBL/GenBank/DDBJ databases">
        <authorList>
            <person name="Yamashiro T."/>
            <person name="Shiraishi A."/>
            <person name="Satake H."/>
            <person name="Nakayama K."/>
        </authorList>
    </citation>
    <scope>NUCLEOTIDE SEQUENCE</scope>
</reference>
<keyword evidence="2" id="KW-1133">Transmembrane helix</keyword>
<feature type="transmembrane region" description="Helical" evidence="2">
    <location>
        <begin position="65"/>
        <end position="85"/>
    </location>
</feature>
<accession>A0ABQ5FVW7</accession>
<gene>
    <name evidence="3" type="ORF">Tco_1018485</name>
</gene>
<sequence>MASAVALGIYLAYIPYEEEFQYLAFILAILMPLIVLAISVDLFWKEYILLLGEGESSLIPSSGRCPIISGYVAKLLAISALYGAWHLMPFVLLARASIVVTFPLPLVASILCYLVFLSDLIFSGGGDTDGGSDDEGSAAANSIMHASVDGDRGVTSEGSAGVGWSAGSSSGSSSSSSESKSAM</sequence>
<evidence type="ECO:0000256" key="2">
    <source>
        <dbReference type="SAM" id="Phobius"/>
    </source>
</evidence>
<evidence type="ECO:0000256" key="1">
    <source>
        <dbReference type="SAM" id="MobiDB-lite"/>
    </source>
</evidence>
<organism evidence="3 4">
    <name type="scientific">Tanacetum coccineum</name>
    <dbReference type="NCBI Taxonomy" id="301880"/>
    <lineage>
        <taxon>Eukaryota</taxon>
        <taxon>Viridiplantae</taxon>
        <taxon>Streptophyta</taxon>
        <taxon>Embryophyta</taxon>
        <taxon>Tracheophyta</taxon>
        <taxon>Spermatophyta</taxon>
        <taxon>Magnoliopsida</taxon>
        <taxon>eudicotyledons</taxon>
        <taxon>Gunneridae</taxon>
        <taxon>Pentapetalae</taxon>
        <taxon>asterids</taxon>
        <taxon>campanulids</taxon>
        <taxon>Asterales</taxon>
        <taxon>Asteraceae</taxon>
        <taxon>Asteroideae</taxon>
        <taxon>Anthemideae</taxon>
        <taxon>Anthemidinae</taxon>
        <taxon>Tanacetum</taxon>
    </lineage>
</organism>
<protein>
    <submittedName>
        <fullName evidence="3">Uncharacterized protein</fullName>
    </submittedName>
</protein>
<evidence type="ECO:0000313" key="3">
    <source>
        <dbReference type="EMBL" id="GJT67005.1"/>
    </source>
</evidence>
<comment type="caution">
    <text evidence="3">The sequence shown here is derived from an EMBL/GenBank/DDBJ whole genome shotgun (WGS) entry which is preliminary data.</text>
</comment>
<proteinExistence type="predicted"/>
<reference evidence="3" key="1">
    <citation type="journal article" date="2022" name="Int. J. Mol. Sci.">
        <title>Draft Genome of Tanacetum Coccineum: Genomic Comparison of Closely Related Tanacetum-Family Plants.</title>
        <authorList>
            <person name="Yamashiro T."/>
            <person name="Shiraishi A."/>
            <person name="Nakayama K."/>
            <person name="Satake H."/>
        </authorList>
    </citation>
    <scope>NUCLEOTIDE SEQUENCE</scope>
</reference>
<name>A0ABQ5FVW7_9ASTR</name>
<dbReference type="EMBL" id="BQNB010017768">
    <property type="protein sequence ID" value="GJT67005.1"/>
    <property type="molecule type" value="Genomic_DNA"/>
</dbReference>
<feature type="transmembrane region" description="Helical" evidence="2">
    <location>
        <begin position="91"/>
        <end position="116"/>
    </location>
</feature>
<evidence type="ECO:0000313" key="4">
    <source>
        <dbReference type="Proteomes" id="UP001151760"/>
    </source>
</evidence>
<keyword evidence="4" id="KW-1185">Reference proteome</keyword>
<keyword evidence="2" id="KW-0812">Transmembrane</keyword>
<dbReference type="Proteomes" id="UP001151760">
    <property type="component" value="Unassembled WGS sequence"/>
</dbReference>
<feature type="compositionally biased region" description="Low complexity" evidence="1">
    <location>
        <begin position="156"/>
        <end position="183"/>
    </location>
</feature>
<feature type="region of interest" description="Disordered" evidence="1">
    <location>
        <begin position="149"/>
        <end position="183"/>
    </location>
</feature>
<keyword evidence="2" id="KW-0472">Membrane</keyword>